<dbReference type="InterPro" id="IPR023827">
    <property type="entry name" value="Peptidase_S8_Asp-AS"/>
</dbReference>
<feature type="domain" description="Inhibitor I9" evidence="10">
    <location>
        <begin position="65"/>
        <end position="133"/>
    </location>
</feature>
<keyword evidence="12" id="KW-1185">Reference proteome</keyword>
<dbReference type="SUPFAM" id="SSF52743">
    <property type="entry name" value="Subtilisin-like"/>
    <property type="match status" value="1"/>
</dbReference>
<evidence type="ECO:0000256" key="2">
    <source>
        <dbReference type="ARBA" id="ARBA00022670"/>
    </source>
</evidence>
<dbReference type="PROSITE" id="PS51892">
    <property type="entry name" value="SUBTILASE"/>
    <property type="match status" value="1"/>
</dbReference>
<evidence type="ECO:0000256" key="4">
    <source>
        <dbReference type="ARBA" id="ARBA00022825"/>
    </source>
</evidence>
<evidence type="ECO:0000256" key="5">
    <source>
        <dbReference type="PIRSR" id="PIRSR615500-1"/>
    </source>
</evidence>
<dbReference type="InterPro" id="IPR036852">
    <property type="entry name" value="Peptidase_S8/S53_dom_sf"/>
</dbReference>
<evidence type="ECO:0000256" key="8">
    <source>
        <dbReference type="SAM" id="SignalP"/>
    </source>
</evidence>
<dbReference type="Gene3D" id="3.30.70.80">
    <property type="entry name" value="Peptidase S8 propeptide/proteinase inhibitor I9"/>
    <property type="match status" value="1"/>
</dbReference>
<dbReference type="CDD" id="cd04077">
    <property type="entry name" value="Peptidases_S8_PCSK9_ProteinaseK_like"/>
    <property type="match status" value="1"/>
</dbReference>
<dbReference type="Pfam" id="PF05922">
    <property type="entry name" value="Inhibitor_I9"/>
    <property type="match status" value="1"/>
</dbReference>
<dbReference type="Pfam" id="PF00082">
    <property type="entry name" value="Peptidase_S8"/>
    <property type="match status" value="1"/>
</dbReference>
<feature type="active site" description="Charge relay system" evidence="5 6">
    <location>
        <position position="359"/>
    </location>
</feature>
<keyword evidence="8" id="KW-0732">Signal</keyword>
<dbReference type="Gene3D" id="2.60.120.380">
    <property type="match status" value="1"/>
</dbReference>
<feature type="domain" description="Peptidase S8/S53" evidence="9">
    <location>
        <begin position="164"/>
        <end position="395"/>
    </location>
</feature>
<comment type="similarity">
    <text evidence="1 6 7">Belongs to the peptidase S8 family.</text>
</comment>
<protein>
    <submittedName>
        <fullName evidence="11">Subtilisin family serine protease</fullName>
    </submittedName>
</protein>
<dbReference type="PROSITE" id="PS00138">
    <property type="entry name" value="SUBTILASE_SER"/>
    <property type="match status" value="1"/>
</dbReference>
<dbReference type="PANTHER" id="PTHR43806">
    <property type="entry name" value="PEPTIDASE S8"/>
    <property type="match status" value="1"/>
</dbReference>
<organism evidence="11 12">
    <name type="scientific">Actinopolymorpha rutila</name>
    <dbReference type="NCBI Taxonomy" id="446787"/>
    <lineage>
        <taxon>Bacteria</taxon>
        <taxon>Bacillati</taxon>
        <taxon>Actinomycetota</taxon>
        <taxon>Actinomycetes</taxon>
        <taxon>Propionibacteriales</taxon>
        <taxon>Actinopolymorphaceae</taxon>
        <taxon>Actinopolymorpha</taxon>
    </lineage>
</organism>
<feature type="active site" description="Charge relay system" evidence="5 6">
    <location>
        <position position="173"/>
    </location>
</feature>
<name>A0A852Z3D4_9ACTN</name>
<dbReference type="EMBL" id="JACBZH010000001">
    <property type="protein sequence ID" value="NYH87897.1"/>
    <property type="molecule type" value="Genomic_DNA"/>
</dbReference>
<sequence>MLWRSSTTSPGRPWRRSLAVLAAALLATLGTSGAVGAASVANAAGPRPSPAPLLAAQGATAVKGSYIVVLKGTASAAKVRSVRGQARAAGARVHHSYATALKGFAATMSGPALAKVRANPDVKYVEADQRVSIDTTQSPATWGLDRIDQRNRPLNNSYVYTATGSGVTAYIIDTGIRFSHQQFGGRAVSGYDAVDGGSADDCNGHGTHVSGTVGSTTYGVAKAVRLVGVRVLDCNGSGTTSGVIAGINWVTSNHAAGAPAVANMSLGGGASTSLDNAVANSIADGVTYSVAGGNESANACNSSPARVAAAITVGAITSSDARASYSNYGTCLDLFAPGSSITSTWNTSDTATNTISGTSMATPHVTGAAALYLQSHPTASPATVRNALVGAATQGVVGNPGSGSPNLLLYTGTAGQTPPPASGCAALPEQYSGSLSGSGAAQIQPNGSSFASGAGTFHGCLDGPNGVDFDLYLQKASGSSWTNVASGITTSPDENVTYTGTAGTYRWRVVSYSGSGSYTFGMQRP</sequence>
<dbReference type="PRINTS" id="PR00723">
    <property type="entry name" value="SUBTILISIN"/>
</dbReference>
<evidence type="ECO:0000259" key="10">
    <source>
        <dbReference type="Pfam" id="PF05922"/>
    </source>
</evidence>
<evidence type="ECO:0000256" key="1">
    <source>
        <dbReference type="ARBA" id="ARBA00011073"/>
    </source>
</evidence>
<dbReference type="PANTHER" id="PTHR43806:SF11">
    <property type="entry name" value="CEREVISIN-RELATED"/>
    <property type="match status" value="1"/>
</dbReference>
<dbReference type="GO" id="GO:0006508">
    <property type="term" value="P:proteolysis"/>
    <property type="evidence" value="ECO:0007669"/>
    <property type="project" value="UniProtKB-KW"/>
</dbReference>
<evidence type="ECO:0000256" key="3">
    <source>
        <dbReference type="ARBA" id="ARBA00022801"/>
    </source>
</evidence>
<keyword evidence="3 6" id="KW-0378">Hydrolase</keyword>
<evidence type="ECO:0000256" key="7">
    <source>
        <dbReference type="RuleBase" id="RU003355"/>
    </source>
</evidence>
<dbReference type="AlphaFoldDB" id="A0A852Z3D4"/>
<dbReference type="InterPro" id="IPR000209">
    <property type="entry name" value="Peptidase_S8/S53_dom"/>
</dbReference>
<evidence type="ECO:0000313" key="11">
    <source>
        <dbReference type="EMBL" id="NYH87897.1"/>
    </source>
</evidence>
<keyword evidence="2 6" id="KW-0645">Protease</keyword>
<proteinExistence type="inferred from homology"/>
<gene>
    <name evidence="11" type="ORF">F4554_000535</name>
</gene>
<dbReference type="Proteomes" id="UP000579605">
    <property type="component" value="Unassembled WGS sequence"/>
</dbReference>
<accession>A0A852Z3D4</accession>
<evidence type="ECO:0000256" key="6">
    <source>
        <dbReference type="PROSITE-ProRule" id="PRU01240"/>
    </source>
</evidence>
<dbReference type="Gene3D" id="3.40.50.200">
    <property type="entry name" value="Peptidase S8/S53 domain"/>
    <property type="match status" value="1"/>
</dbReference>
<reference evidence="11 12" key="1">
    <citation type="submission" date="2020-07" db="EMBL/GenBank/DDBJ databases">
        <title>Sequencing the genomes of 1000 actinobacteria strains.</title>
        <authorList>
            <person name="Klenk H.-P."/>
        </authorList>
    </citation>
    <scope>NUCLEOTIDE SEQUENCE [LARGE SCALE GENOMIC DNA]</scope>
    <source>
        <strain evidence="11 12">DSM 18448</strain>
    </source>
</reference>
<evidence type="ECO:0000313" key="12">
    <source>
        <dbReference type="Proteomes" id="UP000579605"/>
    </source>
</evidence>
<dbReference type="FunFam" id="3.40.50.200:FF:000014">
    <property type="entry name" value="Proteinase K"/>
    <property type="match status" value="1"/>
</dbReference>
<dbReference type="InterPro" id="IPR037045">
    <property type="entry name" value="S8pro/Inhibitor_I9_sf"/>
</dbReference>
<dbReference type="SUPFAM" id="SSF54897">
    <property type="entry name" value="Protease propeptides/inhibitors"/>
    <property type="match status" value="1"/>
</dbReference>
<dbReference type="InterPro" id="IPR050131">
    <property type="entry name" value="Peptidase_S8_subtilisin-like"/>
</dbReference>
<dbReference type="PROSITE" id="PS00137">
    <property type="entry name" value="SUBTILASE_HIS"/>
    <property type="match status" value="1"/>
</dbReference>
<dbReference type="InterPro" id="IPR022398">
    <property type="entry name" value="Peptidase_S8_His-AS"/>
</dbReference>
<dbReference type="InterPro" id="IPR015500">
    <property type="entry name" value="Peptidase_S8_subtilisin-rel"/>
</dbReference>
<dbReference type="PROSITE" id="PS00136">
    <property type="entry name" value="SUBTILASE_ASP"/>
    <property type="match status" value="1"/>
</dbReference>
<dbReference type="GO" id="GO:0005615">
    <property type="term" value="C:extracellular space"/>
    <property type="evidence" value="ECO:0007669"/>
    <property type="project" value="TreeGrafter"/>
</dbReference>
<dbReference type="RefSeq" id="WP_179785892.1">
    <property type="nucleotide sequence ID" value="NZ_BAAARR010000015.1"/>
</dbReference>
<dbReference type="GO" id="GO:0004252">
    <property type="term" value="F:serine-type endopeptidase activity"/>
    <property type="evidence" value="ECO:0007669"/>
    <property type="project" value="UniProtKB-UniRule"/>
</dbReference>
<keyword evidence="4 6" id="KW-0720">Serine protease</keyword>
<feature type="active site" description="Charge relay system" evidence="5 6">
    <location>
        <position position="205"/>
    </location>
</feature>
<feature type="chain" id="PRO_5039093382" evidence="8">
    <location>
        <begin position="38"/>
        <end position="525"/>
    </location>
</feature>
<comment type="caution">
    <text evidence="11">The sequence shown here is derived from an EMBL/GenBank/DDBJ whole genome shotgun (WGS) entry which is preliminary data.</text>
</comment>
<dbReference type="InterPro" id="IPR034193">
    <property type="entry name" value="PCSK9_ProteinaseK-like"/>
</dbReference>
<dbReference type="InterPro" id="IPR010259">
    <property type="entry name" value="S8pro/Inhibitor_I9"/>
</dbReference>
<dbReference type="InterPro" id="IPR023828">
    <property type="entry name" value="Peptidase_S8_Ser-AS"/>
</dbReference>
<feature type="signal peptide" evidence="8">
    <location>
        <begin position="1"/>
        <end position="37"/>
    </location>
</feature>
<evidence type="ECO:0000259" key="9">
    <source>
        <dbReference type="Pfam" id="PF00082"/>
    </source>
</evidence>